<evidence type="ECO:0000313" key="2">
    <source>
        <dbReference type="Proteomes" id="UP000002640"/>
    </source>
</evidence>
<sequence length="199" mass="22707">MEGYDWGHLKDQVRQIRENTVTARSRTTYQNSYCRFLAWLAKNKADLVAPEFATRLGDIAAYSLQQLQAHIKEVINQKPRIDPFVFELLDAEVFVTWLITLQRKDGGALSYSVLNTHRASLFNLFRDFGHTMSKTLESELTTYFKGLKHKLAKDASIGASETKTGKDPLMFDLYSFLCGKMHTLPGKEMAFSHAYMVIA</sequence>
<organism evidence="1 2">
    <name type="scientific">Phytophthora sojae (strain P6497)</name>
    <name type="common">Soybean stem and root rot agent</name>
    <name type="synonym">Phytophthora megasperma f. sp. glycines</name>
    <dbReference type="NCBI Taxonomy" id="1094619"/>
    <lineage>
        <taxon>Eukaryota</taxon>
        <taxon>Sar</taxon>
        <taxon>Stramenopiles</taxon>
        <taxon>Oomycota</taxon>
        <taxon>Peronosporomycetes</taxon>
        <taxon>Peronosporales</taxon>
        <taxon>Peronosporaceae</taxon>
        <taxon>Phytophthora</taxon>
    </lineage>
</organism>
<dbReference type="KEGG" id="psoj:PHYSODRAFT_381826"/>
<accession>G4ZEJ4</accession>
<dbReference type="OMA" id="WVYLMDQ"/>
<name>G4ZEJ4_PHYSP</name>
<keyword evidence="2" id="KW-1185">Reference proteome</keyword>
<evidence type="ECO:0000313" key="1">
    <source>
        <dbReference type="EMBL" id="EGZ19049.1"/>
    </source>
</evidence>
<dbReference type="InParanoid" id="G4ZEJ4"/>
<dbReference type="GeneID" id="20650770"/>
<dbReference type="EMBL" id="JH159154">
    <property type="protein sequence ID" value="EGZ19049.1"/>
    <property type="molecule type" value="Genomic_DNA"/>
</dbReference>
<dbReference type="AlphaFoldDB" id="G4ZEJ4"/>
<dbReference type="Proteomes" id="UP000002640">
    <property type="component" value="Unassembled WGS sequence"/>
</dbReference>
<protein>
    <recommendedName>
        <fullName evidence="3">Core-binding (CB) domain-containing protein</fullName>
    </recommendedName>
</protein>
<gene>
    <name evidence="1" type="ORF">PHYSODRAFT_381826</name>
</gene>
<reference evidence="1 2" key="1">
    <citation type="journal article" date="2006" name="Science">
        <title>Phytophthora genome sequences uncover evolutionary origins and mechanisms of pathogenesis.</title>
        <authorList>
            <person name="Tyler B.M."/>
            <person name="Tripathy S."/>
            <person name="Zhang X."/>
            <person name="Dehal P."/>
            <person name="Jiang R.H."/>
            <person name="Aerts A."/>
            <person name="Arredondo F.D."/>
            <person name="Baxter L."/>
            <person name="Bensasson D."/>
            <person name="Beynon J.L."/>
            <person name="Chapman J."/>
            <person name="Damasceno C.M."/>
            <person name="Dorrance A.E."/>
            <person name="Dou D."/>
            <person name="Dickerman A.W."/>
            <person name="Dubchak I.L."/>
            <person name="Garbelotto M."/>
            <person name="Gijzen M."/>
            <person name="Gordon S.G."/>
            <person name="Govers F."/>
            <person name="Grunwald N.J."/>
            <person name="Huang W."/>
            <person name="Ivors K.L."/>
            <person name="Jones R.W."/>
            <person name="Kamoun S."/>
            <person name="Krampis K."/>
            <person name="Lamour K.H."/>
            <person name="Lee M.K."/>
            <person name="McDonald W.H."/>
            <person name="Medina M."/>
            <person name="Meijer H.J."/>
            <person name="Nordberg E.K."/>
            <person name="Maclean D.J."/>
            <person name="Ospina-Giraldo M.D."/>
            <person name="Morris P.F."/>
            <person name="Phuntumart V."/>
            <person name="Putnam N.H."/>
            <person name="Rash S."/>
            <person name="Rose J.K."/>
            <person name="Sakihama Y."/>
            <person name="Salamov A.A."/>
            <person name="Savidor A."/>
            <person name="Scheuring C.F."/>
            <person name="Smith B.M."/>
            <person name="Sobral B.W."/>
            <person name="Terry A."/>
            <person name="Torto-Alalibo T.A."/>
            <person name="Win J."/>
            <person name="Xu Z."/>
            <person name="Zhang H."/>
            <person name="Grigoriev I.V."/>
            <person name="Rokhsar D.S."/>
            <person name="Boore J.L."/>
        </authorList>
    </citation>
    <scope>NUCLEOTIDE SEQUENCE [LARGE SCALE GENOMIC DNA]</scope>
    <source>
        <strain evidence="1 2">P6497</strain>
    </source>
</reference>
<evidence type="ECO:0008006" key="3">
    <source>
        <dbReference type="Google" id="ProtNLM"/>
    </source>
</evidence>
<proteinExistence type="predicted"/>
<dbReference type="RefSeq" id="XP_009528107.1">
    <property type="nucleotide sequence ID" value="XM_009529812.1"/>
</dbReference>
<feature type="non-terminal residue" evidence="1">
    <location>
        <position position="199"/>
    </location>
</feature>